<gene>
    <name evidence="2" type="ORF">METZ01_LOCUS215384</name>
</gene>
<accession>A0A382FHR8</accession>
<proteinExistence type="predicted"/>
<protein>
    <submittedName>
        <fullName evidence="2">Uncharacterized protein</fullName>
    </submittedName>
</protein>
<dbReference type="AlphaFoldDB" id="A0A382FHR8"/>
<evidence type="ECO:0000313" key="2">
    <source>
        <dbReference type="EMBL" id="SVB62530.1"/>
    </source>
</evidence>
<reference evidence="2" key="1">
    <citation type="submission" date="2018-05" db="EMBL/GenBank/DDBJ databases">
        <authorList>
            <person name="Lanie J.A."/>
            <person name="Ng W.-L."/>
            <person name="Kazmierczak K.M."/>
            <person name="Andrzejewski T.M."/>
            <person name="Davidsen T.M."/>
            <person name="Wayne K.J."/>
            <person name="Tettelin H."/>
            <person name="Glass J.I."/>
            <person name="Rusch D."/>
            <person name="Podicherti R."/>
            <person name="Tsui H.-C.T."/>
            <person name="Winkler M.E."/>
        </authorList>
    </citation>
    <scope>NUCLEOTIDE SEQUENCE</scope>
</reference>
<dbReference type="EMBL" id="UINC01050039">
    <property type="protein sequence ID" value="SVB62530.1"/>
    <property type="molecule type" value="Genomic_DNA"/>
</dbReference>
<evidence type="ECO:0000256" key="1">
    <source>
        <dbReference type="SAM" id="MobiDB-lite"/>
    </source>
</evidence>
<feature type="region of interest" description="Disordered" evidence="1">
    <location>
        <begin position="64"/>
        <end position="94"/>
    </location>
</feature>
<name>A0A382FHR8_9ZZZZ</name>
<sequence length="94" mass="10631">MVLSRETYIKKYVGKENKRLTKAYVKRGRIISENQTLIAKYSGLAVLKNGRDTVGYLIDGKIHSTKTKADRSRKSKQSWEGGKKGCGSQHDDKK</sequence>
<organism evidence="2">
    <name type="scientific">marine metagenome</name>
    <dbReference type="NCBI Taxonomy" id="408172"/>
    <lineage>
        <taxon>unclassified sequences</taxon>
        <taxon>metagenomes</taxon>
        <taxon>ecological metagenomes</taxon>
    </lineage>
</organism>